<feature type="non-terminal residue" evidence="2">
    <location>
        <position position="111"/>
    </location>
</feature>
<dbReference type="PANTHER" id="PTHR38478">
    <property type="entry name" value="PEPTIDASE M1A AND M12B"/>
    <property type="match status" value="1"/>
</dbReference>
<dbReference type="Pfam" id="PF16313">
    <property type="entry name" value="DUF4953"/>
    <property type="match status" value="1"/>
</dbReference>
<feature type="domain" description="EcxA zinc-binding" evidence="1">
    <location>
        <begin position="27"/>
        <end position="111"/>
    </location>
</feature>
<name>A0A3B1DGP4_9ZZZZ</name>
<dbReference type="PANTHER" id="PTHR38478:SF1">
    <property type="entry name" value="ZINC DEPENDENT METALLOPROTEASE DOMAIN LIPOPROTEIN"/>
    <property type="match status" value="1"/>
</dbReference>
<protein>
    <recommendedName>
        <fullName evidence="1">EcxA zinc-binding domain-containing protein</fullName>
    </recommendedName>
</protein>
<dbReference type="AlphaFoldDB" id="A0A3B1DGP4"/>
<evidence type="ECO:0000313" key="2">
    <source>
        <dbReference type="EMBL" id="VAX35224.1"/>
    </source>
</evidence>
<organism evidence="2">
    <name type="scientific">hydrothermal vent metagenome</name>
    <dbReference type="NCBI Taxonomy" id="652676"/>
    <lineage>
        <taxon>unclassified sequences</taxon>
        <taxon>metagenomes</taxon>
        <taxon>ecological metagenomes</taxon>
    </lineage>
</organism>
<dbReference type="InterPro" id="IPR032534">
    <property type="entry name" value="EcxA_zinc-bd"/>
</dbReference>
<reference evidence="2" key="1">
    <citation type="submission" date="2018-06" db="EMBL/GenBank/DDBJ databases">
        <authorList>
            <person name="Zhirakovskaya E."/>
        </authorList>
    </citation>
    <scope>NUCLEOTIDE SEQUENCE</scope>
</reference>
<evidence type="ECO:0000259" key="1">
    <source>
        <dbReference type="Pfam" id="PF16313"/>
    </source>
</evidence>
<sequence>MAIVSGFLLLFITAIITEPGRAELAEQPQTEDLGDDAIKASQYGISNLKIIVPKLIDWTAEDGKDYADLKTMYGQVLSQYNRYMGHVASNIGGVYENYKTYDQEGAVYIYV</sequence>
<dbReference type="EMBL" id="UOGJ01000038">
    <property type="protein sequence ID" value="VAX35224.1"/>
    <property type="molecule type" value="Genomic_DNA"/>
</dbReference>
<proteinExistence type="predicted"/>
<accession>A0A3B1DGP4</accession>
<gene>
    <name evidence="2" type="ORF">MNBD_UNCLBAC01-1068</name>
</gene>